<dbReference type="EMBL" id="LFYR01000585">
    <property type="protein sequence ID" value="KMZ73290.1"/>
    <property type="molecule type" value="Genomic_DNA"/>
</dbReference>
<gene>
    <name evidence="2" type="ORF">ZOSMA_14G00510</name>
</gene>
<reference evidence="3" key="1">
    <citation type="journal article" date="2016" name="Nature">
        <title>The genome of the seagrass Zostera marina reveals angiosperm adaptation to the sea.</title>
        <authorList>
            <person name="Olsen J.L."/>
            <person name="Rouze P."/>
            <person name="Verhelst B."/>
            <person name="Lin Y.-C."/>
            <person name="Bayer T."/>
            <person name="Collen J."/>
            <person name="Dattolo E."/>
            <person name="De Paoli E."/>
            <person name="Dittami S."/>
            <person name="Maumus F."/>
            <person name="Michel G."/>
            <person name="Kersting A."/>
            <person name="Lauritano C."/>
            <person name="Lohaus R."/>
            <person name="Toepel M."/>
            <person name="Tonon T."/>
            <person name="Vanneste K."/>
            <person name="Amirebrahimi M."/>
            <person name="Brakel J."/>
            <person name="Bostroem C."/>
            <person name="Chovatia M."/>
            <person name="Grimwood J."/>
            <person name="Jenkins J.W."/>
            <person name="Jueterbock A."/>
            <person name="Mraz A."/>
            <person name="Stam W.T."/>
            <person name="Tice H."/>
            <person name="Bornberg-Bauer E."/>
            <person name="Green P.J."/>
            <person name="Pearson G.A."/>
            <person name="Procaccini G."/>
            <person name="Duarte C.M."/>
            <person name="Schmutz J."/>
            <person name="Reusch T.B.H."/>
            <person name="Van de Peer Y."/>
        </authorList>
    </citation>
    <scope>NUCLEOTIDE SEQUENCE [LARGE SCALE GENOMIC DNA]</scope>
    <source>
        <strain evidence="3">cv. Finnish</strain>
    </source>
</reference>
<dbReference type="Proteomes" id="UP000036987">
    <property type="component" value="Unassembled WGS sequence"/>
</dbReference>
<dbReference type="AlphaFoldDB" id="A0A0K9PYI5"/>
<feature type="compositionally biased region" description="Low complexity" evidence="1">
    <location>
        <begin position="14"/>
        <end position="32"/>
    </location>
</feature>
<sequence>MEECRKVLDEVFGVSSSDSNDTVETSSTSSVSPQTMDVELKCEESCLKSMEEYQRVLEDVFGASDCNDTDDDDSPSSLQSREGRDGWEMVKDVEGLSLCRQFLSSEQQSWLLSSIDRGAGATYFFPVYRQETTSKKRPNSNMKD</sequence>
<evidence type="ECO:0000313" key="3">
    <source>
        <dbReference type="Proteomes" id="UP000036987"/>
    </source>
</evidence>
<feature type="region of interest" description="Disordered" evidence="1">
    <location>
        <begin position="64"/>
        <end position="86"/>
    </location>
</feature>
<evidence type="ECO:0000256" key="1">
    <source>
        <dbReference type="SAM" id="MobiDB-lite"/>
    </source>
</evidence>
<proteinExistence type="predicted"/>
<keyword evidence="3" id="KW-1185">Reference proteome</keyword>
<evidence type="ECO:0000313" key="2">
    <source>
        <dbReference type="EMBL" id="KMZ73290.1"/>
    </source>
</evidence>
<feature type="region of interest" description="Disordered" evidence="1">
    <location>
        <begin position="14"/>
        <end position="34"/>
    </location>
</feature>
<comment type="caution">
    <text evidence="2">The sequence shown here is derived from an EMBL/GenBank/DDBJ whole genome shotgun (WGS) entry which is preliminary data.</text>
</comment>
<protein>
    <submittedName>
        <fullName evidence="2">Uncharacterized protein</fullName>
    </submittedName>
</protein>
<name>A0A0K9PYI5_ZOSMR</name>
<accession>A0A0K9PYI5</accession>
<organism evidence="2 3">
    <name type="scientific">Zostera marina</name>
    <name type="common">Eelgrass</name>
    <dbReference type="NCBI Taxonomy" id="29655"/>
    <lineage>
        <taxon>Eukaryota</taxon>
        <taxon>Viridiplantae</taxon>
        <taxon>Streptophyta</taxon>
        <taxon>Embryophyta</taxon>
        <taxon>Tracheophyta</taxon>
        <taxon>Spermatophyta</taxon>
        <taxon>Magnoliopsida</taxon>
        <taxon>Liliopsida</taxon>
        <taxon>Zosteraceae</taxon>
        <taxon>Zostera</taxon>
    </lineage>
</organism>